<evidence type="ECO:0000313" key="3">
    <source>
        <dbReference type="EMBL" id="CAI9782051.1"/>
    </source>
</evidence>
<keyword evidence="4" id="KW-1185">Reference proteome</keyword>
<dbReference type="Proteomes" id="UP000834106">
    <property type="component" value="Chromosome 18"/>
</dbReference>
<reference evidence="3" key="1">
    <citation type="submission" date="2023-05" db="EMBL/GenBank/DDBJ databases">
        <authorList>
            <person name="Huff M."/>
        </authorList>
    </citation>
    <scope>NUCLEOTIDE SEQUENCE</scope>
</reference>
<evidence type="ECO:0000256" key="1">
    <source>
        <dbReference type="SAM" id="MobiDB-lite"/>
    </source>
</evidence>
<accession>A0AAD2EBM9</accession>
<sequence length="165" mass="17877">MSTFDNVVSGKLKLKGKALDVKAGGRLEYGDWMILLGEFGIKLHEDTQRHLHDRMEAHLHGDTGMSPCNGASVHESPSHGDTDGDTVVSPRSGKVLYFLYFDSDVKCKVSAPADDSAHVFKTNAVIPNSANTRSSNYRVTGVPADGRCLFRAIAHMACLRNGESS</sequence>
<name>A0AAD2EBM9_9LAMI</name>
<feature type="domain" description="OTU" evidence="2">
    <location>
        <begin position="137"/>
        <end position="165"/>
    </location>
</feature>
<dbReference type="EMBL" id="OU503053">
    <property type="protein sequence ID" value="CAI9782051.1"/>
    <property type="molecule type" value="Genomic_DNA"/>
</dbReference>
<gene>
    <name evidence="3" type="ORF">FPE_LOCUS29481</name>
</gene>
<proteinExistence type="predicted"/>
<dbReference type="AlphaFoldDB" id="A0AAD2EBM9"/>
<evidence type="ECO:0000313" key="4">
    <source>
        <dbReference type="Proteomes" id="UP000834106"/>
    </source>
</evidence>
<evidence type="ECO:0000259" key="2">
    <source>
        <dbReference type="PROSITE" id="PS50802"/>
    </source>
</evidence>
<dbReference type="Gene3D" id="3.90.70.80">
    <property type="match status" value="1"/>
</dbReference>
<feature type="region of interest" description="Disordered" evidence="1">
    <location>
        <begin position="61"/>
        <end position="87"/>
    </location>
</feature>
<dbReference type="PROSITE" id="PS50802">
    <property type="entry name" value="OTU"/>
    <property type="match status" value="1"/>
</dbReference>
<protein>
    <recommendedName>
        <fullName evidence="2">OTU domain-containing protein</fullName>
    </recommendedName>
</protein>
<organism evidence="3 4">
    <name type="scientific">Fraxinus pennsylvanica</name>
    <dbReference type="NCBI Taxonomy" id="56036"/>
    <lineage>
        <taxon>Eukaryota</taxon>
        <taxon>Viridiplantae</taxon>
        <taxon>Streptophyta</taxon>
        <taxon>Embryophyta</taxon>
        <taxon>Tracheophyta</taxon>
        <taxon>Spermatophyta</taxon>
        <taxon>Magnoliopsida</taxon>
        <taxon>eudicotyledons</taxon>
        <taxon>Gunneridae</taxon>
        <taxon>Pentapetalae</taxon>
        <taxon>asterids</taxon>
        <taxon>lamiids</taxon>
        <taxon>Lamiales</taxon>
        <taxon>Oleaceae</taxon>
        <taxon>Oleeae</taxon>
        <taxon>Fraxinus</taxon>
    </lineage>
</organism>
<dbReference type="InterPro" id="IPR003323">
    <property type="entry name" value="OTU_dom"/>
</dbReference>